<dbReference type="PANTHER" id="PTHR42028:SF1">
    <property type="entry name" value="YALI0E30657P"/>
    <property type="match status" value="1"/>
</dbReference>
<dbReference type="OrthoDB" id="2435509at2759"/>
<evidence type="ECO:0000256" key="1">
    <source>
        <dbReference type="SAM" id="Phobius"/>
    </source>
</evidence>
<keyword evidence="2" id="KW-0732">Signal</keyword>
<keyword evidence="1" id="KW-1133">Transmembrane helix</keyword>
<protein>
    <recommendedName>
        <fullName evidence="3">DUF7137 domain-containing protein</fullName>
    </recommendedName>
</protein>
<dbReference type="InterPro" id="IPR055561">
    <property type="entry name" value="DUF7137"/>
</dbReference>
<organism evidence="4 5">
    <name type="scientific">Acaromyces ingoldii</name>
    <dbReference type="NCBI Taxonomy" id="215250"/>
    <lineage>
        <taxon>Eukaryota</taxon>
        <taxon>Fungi</taxon>
        <taxon>Dikarya</taxon>
        <taxon>Basidiomycota</taxon>
        <taxon>Ustilaginomycotina</taxon>
        <taxon>Exobasidiomycetes</taxon>
        <taxon>Exobasidiales</taxon>
        <taxon>Cryptobasidiaceae</taxon>
        <taxon>Acaromyces</taxon>
    </lineage>
</organism>
<name>A0A316YLJ9_9BASI</name>
<keyword evidence="5" id="KW-1185">Reference proteome</keyword>
<sequence length="234" mass="25126">MTRLYASAWAFALCVLFASIVTVQGADPIGGNNNNNNNNQQQSGSVSASASTTSIPQTAAAGGIVITQPAEQASQQSYYKIASGVNVTFGWNFTSIIQQPSSLTVQAYNTEMSNTYLITVLPGTATSVVWSPWELQSSQRAQNKQDLTQATYRLQIYDERGLNTGIVGGRMTPNQKVQFALYIPQPYTSLADGWTCDACTSSGAASRAKRPLLLAVVLTTLLVTLSGVWELLTR</sequence>
<feature type="transmembrane region" description="Helical" evidence="1">
    <location>
        <begin position="212"/>
        <end position="232"/>
    </location>
</feature>
<keyword evidence="1" id="KW-0472">Membrane</keyword>
<accession>A0A316YLJ9</accession>
<dbReference type="RefSeq" id="XP_025377260.1">
    <property type="nucleotide sequence ID" value="XM_025524026.1"/>
</dbReference>
<feature type="signal peptide" evidence="2">
    <location>
        <begin position="1"/>
        <end position="25"/>
    </location>
</feature>
<feature type="domain" description="DUF7137" evidence="3">
    <location>
        <begin position="58"/>
        <end position="197"/>
    </location>
</feature>
<dbReference type="PANTHER" id="PTHR42028">
    <property type="entry name" value="CHROMOSOME 1, WHOLE GENOME SHOTGUN SEQUENCE"/>
    <property type="match status" value="1"/>
</dbReference>
<dbReference type="STRING" id="215250.A0A316YLJ9"/>
<keyword evidence="1" id="KW-0812">Transmembrane</keyword>
<dbReference type="AlphaFoldDB" id="A0A316YLJ9"/>
<evidence type="ECO:0000259" key="3">
    <source>
        <dbReference type="Pfam" id="PF23585"/>
    </source>
</evidence>
<dbReference type="Proteomes" id="UP000245768">
    <property type="component" value="Unassembled WGS sequence"/>
</dbReference>
<dbReference type="Pfam" id="PF23585">
    <property type="entry name" value="DUF7137"/>
    <property type="match status" value="1"/>
</dbReference>
<proteinExistence type="predicted"/>
<dbReference type="InParanoid" id="A0A316YLJ9"/>
<dbReference type="EMBL" id="KZ819636">
    <property type="protein sequence ID" value="PWN90062.1"/>
    <property type="molecule type" value="Genomic_DNA"/>
</dbReference>
<evidence type="ECO:0000313" key="4">
    <source>
        <dbReference type="EMBL" id="PWN90062.1"/>
    </source>
</evidence>
<dbReference type="GeneID" id="37045942"/>
<feature type="chain" id="PRO_5016284916" description="DUF7137 domain-containing protein" evidence="2">
    <location>
        <begin position="26"/>
        <end position="234"/>
    </location>
</feature>
<evidence type="ECO:0000313" key="5">
    <source>
        <dbReference type="Proteomes" id="UP000245768"/>
    </source>
</evidence>
<gene>
    <name evidence="4" type="ORF">FA10DRAFT_285775</name>
</gene>
<reference evidence="4 5" key="1">
    <citation type="journal article" date="2018" name="Mol. Biol. Evol.">
        <title>Broad Genomic Sampling Reveals a Smut Pathogenic Ancestry of the Fungal Clade Ustilaginomycotina.</title>
        <authorList>
            <person name="Kijpornyongpan T."/>
            <person name="Mondo S.J."/>
            <person name="Barry K."/>
            <person name="Sandor L."/>
            <person name="Lee J."/>
            <person name="Lipzen A."/>
            <person name="Pangilinan J."/>
            <person name="LaButti K."/>
            <person name="Hainaut M."/>
            <person name="Henrissat B."/>
            <person name="Grigoriev I.V."/>
            <person name="Spatafora J.W."/>
            <person name="Aime M.C."/>
        </authorList>
    </citation>
    <scope>NUCLEOTIDE SEQUENCE [LARGE SCALE GENOMIC DNA]</scope>
    <source>
        <strain evidence="4 5">MCA 4198</strain>
    </source>
</reference>
<evidence type="ECO:0000256" key="2">
    <source>
        <dbReference type="SAM" id="SignalP"/>
    </source>
</evidence>